<evidence type="ECO:0000256" key="1">
    <source>
        <dbReference type="ARBA" id="ARBA00001974"/>
    </source>
</evidence>
<reference evidence="7 8" key="1">
    <citation type="journal article" date="2021" name="Sci. Rep.">
        <title>The genome of the diatom Chaetoceros tenuissimus carries an ancient integrated fragment of an extant virus.</title>
        <authorList>
            <person name="Hongo Y."/>
            <person name="Kimura K."/>
            <person name="Takaki Y."/>
            <person name="Yoshida Y."/>
            <person name="Baba S."/>
            <person name="Kobayashi G."/>
            <person name="Nagasaki K."/>
            <person name="Hano T."/>
            <person name="Tomaru Y."/>
        </authorList>
    </citation>
    <scope>NUCLEOTIDE SEQUENCE [LARGE SCALE GENOMIC DNA]</scope>
    <source>
        <strain evidence="7 8">NIES-3715</strain>
    </source>
</reference>
<gene>
    <name evidence="7" type="ORF">CTEN210_07951</name>
</gene>
<keyword evidence="8" id="KW-1185">Reference proteome</keyword>
<keyword evidence="4" id="KW-0560">Oxidoreductase</keyword>
<evidence type="ECO:0000313" key="8">
    <source>
        <dbReference type="Proteomes" id="UP001054902"/>
    </source>
</evidence>
<dbReference type="AlphaFoldDB" id="A0AAD3CUV3"/>
<feature type="signal peptide" evidence="5">
    <location>
        <begin position="1"/>
        <end position="21"/>
    </location>
</feature>
<sequence length="487" mass="53221">MKISYISTTIIFLRSISVTSAFTTTFQDYRRTSSSSVLYESTHEICVLGGGFGGLNTALTLSSLPFPEEKKPTITLVDNKERFVFLPLLYELCVGDASLDEVAPTFESLLDGTGIKFEQASVAGIDADQQNIYLENKEKLKYDSLVVATGASVNLEFIKGAEKYALPFYTLDDCLELKKRLTFLDALIATSTSKEELNVVIVGGGYSGVELALNMKERLGSYENLNVTIVHRGNEILEYATDFNRNTGVRRLEDNGVKTLTGVSVVEVLELESESQNDFSELKGRCKIVVENGSSKEQDILNADLLLWTAGSMSTNVQKGILNSKLPRDASGRLVTDSYLKVKDYDNIFALGDCARVKKVPFGATAAVAMQQAPCAAWNVYSQVMLNDEDIKEGEKENLQPIPFSYLNLGEMMTLGGDDATISSMGVVEVNGIAASVLRRIIYAVRMPTLQQGLTAAISSSSKRFESVLSSSSKKSGGKSKKIITWK</sequence>
<dbReference type="EMBL" id="BLLK01000045">
    <property type="protein sequence ID" value="GFH51475.1"/>
    <property type="molecule type" value="Genomic_DNA"/>
</dbReference>
<dbReference type="PRINTS" id="PR00368">
    <property type="entry name" value="FADPNR"/>
</dbReference>
<evidence type="ECO:0000256" key="4">
    <source>
        <dbReference type="ARBA" id="ARBA00023002"/>
    </source>
</evidence>
<organism evidence="7 8">
    <name type="scientific">Chaetoceros tenuissimus</name>
    <dbReference type="NCBI Taxonomy" id="426638"/>
    <lineage>
        <taxon>Eukaryota</taxon>
        <taxon>Sar</taxon>
        <taxon>Stramenopiles</taxon>
        <taxon>Ochrophyta</taxon>
        <taxon>Bacillariophyta</taxon>
        <taxon>Coscinodiscophyceae</taxon>
        <taxon>Chaetocerotophycidae</taxon>
        <taxon>Chaetocerotales</taxon>
        <taxon>Chaetocerotaceae</taxon>
        <taxon>Chaetoceros</taxon>
    </lineage>
</organism>
<protein>
    <recommendedName>
        <fullName evidence="6">FAD/NAD(P)-binding domain-containing protein</fullName>
    </recommendedName>
</protein>
<dbReference type="InterPro" id="IPR036188">
    <property type="entry name" value="FAD/NAD-bd_sf"/>
</dbReference>
<feature type="domain" description="FAD/NAD(P)-binding" evidence="6">
    <location>
        <begin position="44"/>
        <end position="372"/>
    </location>
</feature>
<name>A0AAD3CUV3_9STRA</name>
<evidence type="ECO:0000259" key="6">
    <source>
        <dbReference type="Pfam" id="PF07992"/>
    </source>
</evidence>
<dbReference type="GO" id="GO:0003955">
    <property type="term" value="F:NAD(P)H dehydrogenase (quinone) activity"/>
    <property type="evidence" value="ECO:0007669"/>
    <property type="project" value="TreeGrafter"/>
</dbReference>
<evidence type="ECO:0000256" key="3">
    <source>
        <dbReference type="ARBA" id="ARBA00022827"/>
    </source>
</evidence>
<comment type="caution">
    <text evidence="7">The sequence shown here is derived from an EMBL/GenBank/DDBJ whole genome shotgun (WGS) entry which is preliminary data.</text>
</comment>
<evidence type="ECO:0000256" key="2">
    <source>
        <dbReference type="ARBA" id="ARBA00022630"/>
    </source>
</evidence>
<accession>A0AAD3CUV3</accession>
<dbReference type="SUPFAM" id="SSF51905">
    <property type="entry name" value="FAD/NAD(P)-binding domain"/>
    <property type="match status" value="2"/>
</dbReference>
<feature type="chain" id="PRO_5041968107" description="FAD/NAD(P)-binding domain-containing protein" evidence="5">
    <location>
        <begin position="22"/>
        <end position="487"/>
    </location>
</feature>
<dbReference type="Proteomes" id="UP001054902">
    <property type="component" value="Unassembled WGS sequence"/>
</dbReference>
<keyword evidence="3" id="KW-0274">FAD</keyword>
<dbReference type="PRINTS" id="PR00411">
    <property type="entry name" value="PNDRDTASEI"/>
</dbReference>
<dbReference type="PANTHER" id="PTHR42913:SF4">
    <property type="entry name" value="ALTERNATIVE NAD(P)H-UBIQUINONE OXIDOREDUCTASE C1, CHLOROPLASTIC_MITOCHONDRIAL"/>
    <property type="match status" value="1"/>
</dbReference>
<evidence type="ECO:0000313" key="7">
    <source>
        <dbReference type="EMBL" id="GFH51475.1"/>
    </source>
</evidence>
<keyword evidence="2" id="KW-0285">Flavoprotein</keyword>
<evidence type="ECO:0000256" key="5">
    <source>
        <dbReference type="SAM" id="SignalP"/>
    </source>
</evidence>
<dbReference type="GO" id="GO:0019646">
    <property type="term" value="P:aerobic electron transport chain"/>
    <property type="evidence" value="ECO:0007669"/>
    <property type="project" value="TreeGrafter"/>
</dbReference>
<dbReference type="PANTHER" id="PTHR42913">
    <property type="entry name" value="APOPTOSIS-INDUCING FACTOR 1"/>
    <property type="match status" value="1"/>
</dbReference>
<keyword evidence="5" id="KW-0732">Signal</keyword>
<dbReference type="InterPro" id="IPR023753">
    <property type="entry name" value="FAD/NAD-binding_dom"/>
</dbReference>
<dbReference type="Pfam" id="PF07992">
    <property type="entry name" value="Pyr_redox_2"/>
    <property type="match status" value="1"/>
</dbReference>
<proteinExistence type="predicted"/>
<dbReference type="Gene3D" id="3.50.50.100">
    <property type="match status" value="1"/>
</dbReference>
<dbReference type="InterPro" id="IPR051169">
    <property type="entry name" value="NADH-Q_oxidoreductase"/>
</dbReference>
<comment type="cofactor">
    <cofactor evidence="1">
        <name>FAD</name>
        <dbReference type="ChEBI" id="CHEBI:57692"/>
    </cofactor>
</comment>